<keyword evidence="2" id="KW-0808">Transferase</keyword>
<reference evidence="2 3" key="1">
    <citation type="journal article" date="2016" name="Genome Biol. Evol.">
        <title>Divergent and convergent evolution of fungal pathogenicity.</title>
        <authorList>
            <person name="Shang Y."/>
            <person name="Xiao G."/>
            <person name="Zheng P."/>
            <person name="Cen K."/>
            <person name="Zhan S."/>
            <person name="Wang C."/>
        </authorList>
    </citation>
    <scope>NUCLEOTIDE SEQUENCE [LARGE SCALE GENOMIC DNA]</scope>
    <source>
        <strain evidence="2 3">RCEF 264</strain>
    </source>
</reference>
<feature type="region of interest" description="Disordered" evidence="1">
    <location>
        <begin position="583"/>
        <end position="605"/>
    </location>
</feature>
<dbReference type="PANTHER" id="PTHR21310">
    <property type="entry name" value="AMINOGLYCOSIDE PHOSPHOTRANSFERASE-RELATED-RELATED"/>
    <property type="match status" value="1"/>
</dbReference>
<dbReference type="InterPro" id="IPR051678">
    <property type="entry name" value="AGP_Transferase"/>
</dbReference>
<dbReference type="Proteomes" id="UP000076874">
    <property type="component" value="Unassembled WGS sequence"/>
</dbReference>
<proteinExistence type="predicted"/>
<dbReference type="STRING" id="1081102.A0A167U3C0"/>
<dbReference type="PANTHER" id="PTHR21310:SF37">
    <property type="entry name" value="AMINOGLYCOSIDE PHOSPHOTRANSFERASE DOMAIN-CONTAINING PROTEIN"/>
    <property type="match status" value="1"/>
</dbReference>
<dbReference type="GO" id="GO:0016740">
    <property type="term" value="F:transferase activity"/>
    <property type="evidence" value="ECO:0007669"/>
    <property type="project" value="UniProtKB-KW"/>
</dbReference>
<comment type="caution">
    <text evidence="2">The sequence shown here is derived from an EMBL/GenBank/DDBJ whole genome shotgun (WGS) entry which is preliminary data.</text>
</comment>
<name>A0A167U3C0_9HYPO</name>
<evidence type="ECO:0000313" key="2">
    <source>
        <dbReference type="EMBL" id="OAA61204.1"/>
    </source>
</evidence>
<dbReference type="OrthoDB" id="4869268at2759"/>
<organism evidence="2 3">
    <name type="scientific">Niveomyces insectorum RCEF 264</name>
    <dbReference type="NCBI Taxonomy" id="1081102"/>
    <lineage>
        <taxon>Eukaryota</taxon>
        <taxon>Fungi</taxon>
        <taxon>Dikarya</taxon>
        <taxon>Ascomycota</taxon>
        <taxon>Pezizomycotina</taxon>
        <taxon>Sordariomycetes</taxon>
        <taxon>Hypocreomycetidae</taxon>
        <taxon>Hypocreales</taxon>
        <taxon>Cordycipitaceae</taxon>
        <taxon>Niveomyces</taxon>
    </lineage>
</organism>
<gene>
    <name evidence="2" type="ORF">SPI_05228</name>
</gene>
<dbReference type="EMBL" id="AZHD01000008">
    <property type="protein sequence ID" value="OAA61204.1"/>
    <property type="molecule type" value="Genomic_DNA"/>
</dbReference>
<evidence type="ECO:0000256" key="1">
    <source>
        <dbReference type="SAM" id="MobiDB-lite"/>
    </source>
</evidence>
<sequence>MPETIRTGIHQSFSFEDALDDDHNIVQKHLQWEGFVRFLDATLCPKQKILERLVAFQLGVDAARVQTRPREPWFMGTFNIAAPMLIHTEPRARPTPNAIDDAPATAAAGVERTPDILVRCPLPNKCAEAVYPGSVEEKMRGEVAAYVWMQRYCPDVRIPFLYGFAFPGGRHFSHCSRVSFFRRLWLRVRQFAAALLCRPVPSDYLPLPVPSSVFWSPLSEASQKPGPVDFGYMILEFLGPSVGRPLPHVVGGQSMPQARQDHPGKVDNLFRSIARIMLALARRPQPRIASFSFHDDGTIALDHRPLSCDMILLENEGAPRTMAPTQTYTWPTPYVADLLAFHDAQFRAAPNAAHDRTDFVAQTAARAFLQAVTHHFVHTDSTGCRASRPYVLQFSDGNAANMMLDADWNVTAVFDLEWLMAGPVELLAAPLWLTWTSVDVVAGEGYDVYNDVRNHFVKIFEEEEAKATKERYSHAQDTVNGVHTNNTDCRALSTSLPPNPHPLADAMQDNWASERFWFFRCLLSVNALHHVVQDRLKPVFYPKGPLPRELHRLWDPAVDEVMEAKLRDRRAYVVGLVHLFKREPPPAEDKKGEKGVKEEQTGLQT</sequence>
<keyword evidence="3" id="KW-1185">Reference proteome</keyword>
<protein>
    <submittedName>
        <fullName evidence="2">Aminoglycoside phosphotransferase</fullName>
    </submittedName>
</protein>
<dbReference type="AlphaFoldDB" id="A0A167U3C0"/>
<accession>A0A167U3C0</accession>
<evidence type="ECO:0000313" key="3">
    <source>
        <dbReference type="Proteomes" id="UP000076874"/>
    </source>
</evidence>